<dbReference type="AlphaFoldDB" id="E9DD48"/>
<keyword evidence="2" id="KW-1185">Reference proteome</keyword>
<proteinExistence type="predicted"/>
<gene>
    <name evidence="1" type="ORF">CPSG_08010</name>
</gene>
<protein>
    <submittedName>
        <fullName evidence="1">Predicted protein</fullName>
    </submittedName>
</protein>
<dbReference type="HOGENOM" id="CLU_2291432_0_0_1"/>
<sequence length="101" mass="11151">MTRLRMEWNCARSEQAGFYCLSRCPTLSASFSGLHTHQLPRGEYKDAIWKEQFPRSVLLSVISSSGGKISKGQRHLATLGSIRLLAGSPSFPIAASEKLIK</sequence>
<evidence type="ECO:0000313" key="2">
    <source>
        <dbReference type="Proteomes" id="UP000002497"/>
    </source>
</evidence>
<name>E9DD48_COCPS</name>
<accession>E9DD48</accession>
<reference evidence="2" key="1">
    <citation type="journal article" date="2010" name="Genome Res.">
        <title>Population genomic sequencing of Coccidioides fungi reveals recent hybridization and transposon control.</title>
        <authorList>
            <person name="Neafsey D.E."/>
            <person name="Barker B.M."/>
            <person name="Sharpton T.J."/>
            <person name="Stajich J.E."/>
            <person name="Park D.J."/>
            <person name="Whiston E."/>
            <person name="Hung C.-Y."/>
            <person name="McMahan C."/>
            <person name="White J."/>
            <person name="Sykes S."/>
            <person name="Heiman D."/>
            <person name="Young S."/>
            <person name="Zeng Q."/>
            <person name="Abouelleil A."/>
            <person name="Aftuck L."/>
            <person name="Bessette D."/>
            <person name="Brown A."/>
            <person name="FitzGerald M."/>
            <person name="Lui A."/>
            <person name="Macdonald J.P."/>
            <person name="Priest M."/>
            <person name="Orbach M.J."/>
            <person name="Galgiani J.N."/>
            <person name="Kirkland T.N."/>
            <person name="Cole G.T."/>
            <person name="Birren B.W."/>
            <person name="Henn M.R."/>
            <person name="Taylor J.W."/>
            <person name="Rounsley S.D."/>
        </authorList>
    </citation>
    <scope>NUCLEOTIDE SEQUENCE [LARGE SCALE GENOMIC DNA]</scope>
    <source>
        <strain evidence="2">RMSCC 757 / Silveira</strain>
    </source>
</reference>
<dbReference type="VEuPathDB" id="FungiDB:CPSG_08010"/>
<evidence type="ECO:0000313" key="1">
    <source>
        <dbReference type="EMBL" id="EFW15573.1"/>
    </source>
</evidence>
<organism evidence="2">
    <name type="scientific">Coccidioides posadasii (strain RMSCC 757 / Silveira)</name>
    <name type="common">Valley fever fungus</name>
    <dbReference type="NCBI Taxonomy" id="443226"/>
    <lineage>
        <taxon>Eukaryota</taxon>
        <taxon>Fungi</taxon>
        <taxon>Dikarya</taxon>
        <taxon>Ascomycota</taxon>
        <taxon>Pezizomycotina</taxon>
        <taxon>Eurotiomycetes</taxon>
        <taxon>Eurotiomycetidae</taxon>
        <taxon>Onygenales</taxon>
        <taxon>Onygenaceae</taxon>
        <taxon>Coccidioides</taxon>
    </lineage>
</organism>
<dbReference type="Proteomes" id="UP000002497">
    <property type="component" value="Unassembled WGS sequence"/>
</dbReference>
<reference evidence="2" key="2">
    <citation type="submission" date="2010-03" db="EMBL/GenBank/DDBJ databases">
        <title>The genome sequence of Coccidioides posadasii strain Silveira.</title>
        <authorList>
            <consortium name="The Broad Institute Genome Sequencing Center for Infectious Disease"/>
            <person name="Neafsey D."/>
            <person name="Orbach M."/>
            <person name="Henn M.R."/>
            <person name="Cole G.T."/>
            <person name="Galgiani J."/>
            <person name="Gardner M.J."/>
            <person name="Kirkland T.N."/>
            <person name="Taylor J.W."/>
            <person name="Young S.K."/>
            <person name="Zeng Q."/>
            <person name="Koehrsen M."/>
            <person name="Alvarado L."/>
            <person name="Berlin A."/>
            <person name="Borenstein D."/>
            <person name="Chapman S.B."/>
            <person name="Chen Z."/>
            <person name="Engels R."/>
            <person name="Freedman E."/>
            <person name="Gellesch M."/>
            <person name="Goldberg J."/>
            <person name="Griggs A."/>
            <person name="Gujja S."/>
            <person name="Heilman E."/>
            <person name="Heiman D."/>
            <person name="Howarth C."/>
            <person name="Jen D."/>
            <person name="Larson L."/>
            <person name="Mehta T."/>
            <person name="Neiman D."/>
            <person name="Park D."/>
            <person name="Pearson M."/>
            <person name="Richards J."/>
            <person name="Roberts A."/>
            <person name="Saif S."/>
            <person name="Shea T."/>
            <person name="Shenoy N."/>
            <person name="Sisk P."/>
            <person name="Stolte C."/>
            <person name="Sykes S."/>
            <person name="Walk T."/>
            <person name="White J."/>
            <person name="Yandava C."/>
            <person name="Haas B."/>
            <person name="Nusbaum C."/>
            <person name="Birren B."/>
        </authorList>
    </citation>
    <scope>NUCLEOTIDE SEQUENCE [LARGE SCALE GENOMIC DNA]</scope>
    <source>
        <strain evidence="2">RMSCC 757 / Silveira</strain>
    </source>
</reference>
<dbReference type="EMBL" id="GL636500">
    <property type="protein sequence ID" value="EFW15573.1"/>
    <property type="molecule type" value="Genomic_DNA"/>
</dbReference>